<keyword evidence="1" id="KW-1133">Transmembrane helix</keyword>
<dbReference type="Proteomes" id="UP000028534">
    <property type="component" value="Unassembled WGS sequence"/>
</dbReference>
<keyword evidence="1" id="KW-0472">Membrane</keyword>
<reference evidence="2 3" key="1">
    <citation type="submission" date="2014-03" db="EMBL/GenBank/DDBJ databases">
        <title>Genome sequence of Sphingobium yanoikuyae B1.</title>
        <authorList>
            <person name="Gan H.M."/>
            <person name="Gan H.Y."/>
            <person name="Savka M.A."/>
        </authorList>
    </citation>
    <scope>NUCLEOTIDE SEQUENCE [LARGE SCALE GENOMIC DNA]</scope>
    <source>
        <strain evidence="2 3">B1</strain>
    </source>
</reference>
<evidence type="ECO:0000256" key="1">
    <source>
        <dbReference type="SAM" id="Phobius"/>
    </source>
</evidence>
<proteinExistence type="predicted"/>
<evidence type="ECO:0000313" key="2">
    <source>
        <dbReference type="EMBL" id="KEZ19915.1"/>
    </source>
</evidence>
<dbReference type="AlphaFoldDB" id="A0A084EPM3"/>
<organism evidence="2 3">
    <name type="scientific">Sphingobium yanoikuyae</name>
    <name type="common">Sphingomonas yanoikuyae</name>
    <dbReference type="NCBI Taxonomy" id="13690"/>
    <lineage>
        <taxon>Bacteria</taxon>
        <taxon>Pseudomonadati</taxon>
        <taxon>Pseudomonadota</taxon>
        <taxon>Alphaproteobacteria</taxon>
        <taxon>Sphingomonadales</taxon>
        <taxon>Sphingomonadaceae</taxon>
        <taxon>Sphingobium</taxon>
    </lineage>
</organism>
<comment type="caution">
    <text evidence="2">The sequence shown here is derived from an EMBL/GenBank/DDBJ whole genome shotgun (WGS) entry which is preliminary data.</text>
</comment>
<accession>A0A084EPM3</accession>
<gene>
    <name evidence="2" type="ORF">CP98_01565</name>
</gene>
<keyword evidence="1" id="KW-0812">Transmembrane</keyword>
<evidence type="ECO:0000313" key="3">
    <source>
        <dbReference type="Proteomes" id="UP000028534"/>
    </source>
</evidence>
<dbReference type="EMBL" id="JGVR01000007">
    <property type="protein sequence ID" value="KEZ19915.1"/>
    <property type="molecule type" value="Genomic_DNA"/>
</dbReference>
<dbReference type="PATRIC" id="fig|13690.10.peg.1616"/>
<protein>
    <submittedName>
        <fullName evidence="2">Uncharacterized protein</fullName>
    </submittedName>
</protein>
<sequence>MGPLCHRGYTSDIWCRSRTCDRRGHRREMRQRLSGFCCRSTLAVAFLILGHLAVWPQMLSLATKVALEIFEVFEMLDLIQIVSSTGNDIALKRVERKLSESDFKAIIVDAGGQNDIAEAGAKMIEQILENSINPTQVQIISADSLDRLMRSDALAASLGRDMSDPAAYGGYPPVLVVVGSPEYAIARPNVFSIDEFVGLELGQLRDLFDTDDSEQ</sequence>
<feature type="transmembrane region" description="Helical" evidence="1">
    <location>
        <begin position="36"/>
        <end position="55"/>
    </location>
</feature>
<name>A0A084EPM3_SPHYA</name>